<dbReference type="InterPro" id="IPR044927">
    <property type="entry name" value="Endonuclea_NS_2"/>
</dbReference>
<sequence length="98" mass="10230">MLCGKAGVVGDAVPSNGAGHCTAFGAGGRKDNATAVGKLGNDGDHGGHLVGHRFMVDTPDAGIAPQASNLNTCAWKTMENEWADWLRKGYRVDYDISV</sequence>
<reference evidence="2" key="1">
    <citation type="submission" date="2021-03" db="EMBL/GenBank/DDBJ databases">
        <title>Whole genome sequence of Jiella sp. CQZ9-1.</title>
        <authorList>
            <person name="Tuo L."/>
        </authorList>
    </citation>
    <scope>NUCLEOTIDE SEQUENCE</scope>
    <source>
        <strain evidence="2">CQZ9-1</strain>
    </source>
</reference>
<accession>A0A939G2M4</accession>
<feature type="domain" description="Type VII secretion system protein EssD-like" evidence="1">
    <location>
        <begin position="31"/>
        <end position="98"/>
    </location>
</feature>
<evidence type="ECO:0000259" key="1">
    <source>
        <dbReference type="Pfam" id="PF13930"/>
    </source>
</evidence>
<gene>
    <name evidence="2" type="ORF">J1C48_18650</name>
</gene>
<comment type="caution">
    <text evidence="2">The sequence shown here is derived from an EMBL/GenBank/DDBJ whole genome shotgun (WGS) entry which is preliminary data.</text>
</comment>
<dbReference type="RefSeq" id="WP_207259501.1">
    <property type="nucleotide sequence ID" value="NZ_JAFMPP010000035.1"/>
</dbReference>
<keyword evidence="3" id="KW-1185">Reference proteome</keyword>
<protein>
    <submittedName>
        <fullName evidence="2">DNA/RNA non-specific endonuclease</fullName>
    </submittedName>
</protein>
<dbReference type="AlphaFoldDB" id="A0A939G2M4"/>
<dbReference type="GO" id="GO:0004519">
    <property type="term" value="F:endonuclease activity"/>
    <property type="evidence" value="ECO:0007669"/>
    <property type="project" value="UniProtKB-KW"/>
</dbReference>
<dbReference type="EMBL" id="JAFMPP010000035">
    <property type="protein sequence ID" value="MBO0664586.1"/>
    <property type="molecule type" value="Genomic_DNA"/>
</dbReference>
<proteinExistence type="predicted"/>
<keyword evidence="2" id="KW-0378">Hydrolase</keyword>
<keyword evidence="2" id="KW-0255">Endonuclease</keyword>
<name>A0A939G2M4_9HYPH</name>
<evidence type="ECO:0000313" key="2">
    <source>
        <dbReference type="EMBL" id="MBO0664586.1"/>
    </source>
</evidence>
<evidence type="ECO:0000313" key="3">
    <source>
        <dbReference type="Proteomes" id="UP000664122"/>
    </source>
</evidence>
<organism evidence="2 3">
    <name type="scientific">Jiella flava</name>
    <dbReference type="NCBI Taxonomy" id="2816857"/>
    <lineage>
        <taxon>Bacteria</taxon>
        <taxon>Pseudomonadati</taxon>
        <taxon>Pseudomonadota</taxon>
        <taxon>Alphaproteobacteria</taxon>
        <taxon>Hyphomicrobiales</taxon>
        <taxon>Aurantimonadaceae</taxon>
        <taxon>Jiella</taxon>
    </lineage>
</organism>
<keyword evidence="2" id="KW-0540">Nuclease</keyword>
<dbReference type="Pfam" id="PF13930">
    <property type="entry name" value="Endonuclea_NS_2"/>
    <property type="match status" value="1"/>
</dbReference>
<dbReference type="Proteomes" id="UP000664122">
    <property type="component" value="Unassembled WGS sequence"/>
</dbReference>